<keyword evidence="4" id="KW-1185">Reference proteome</keyword>
<feature type="compositionally biased region" description="Polar residues" evidence="1">
    <location>
        <begin position="1005"/>
        <end position="1017"/>
    </location>
</feature>
<feature type="non-terminal residue" evidence="3">
    <location>
        <position position="1332"/>
    </location>
</feature>
<dbReference type="GO" id="GO:0005509">
    <property type="term" value="F:calcium ion binding"/>
    <property type="evidence" value="ECO:0007669"/>
    <property type="project" value="InterPro"/>
</dbReference>
<dbReference type="SUPFAM" id="SSF47473">
    <property type="entry name" value="EF-hand"/>
    <property type="match status" value="4"/>
</dbReference>
<evidence type="ECO:0000256" key="1">
    <source>
        <dbReference type="SAM" id="MobiDB-lite"/>
    </source>
</evidence>
<feature type="region of interest" description="Disordered" evidence="1">
    <location>
        <begin position="1004"/>
        <end position="1029"/>
    </location>
</feature>
<feature type="domain" description="EF-hand" evidence="2">
    <location>
        <begin position="437"/>
        <end position="472"/>
    </location>
</feature>
<protein>
    <recommendedName>
        <fullName evidence="2">EF-hand domain-containing protein</fullName>
    </recommendedName>
</protein>
<proteinExistence type="predicted"/>
<dbReference type="InterPro" id="IPR002048">
    <property type="entry name" value="EF_hand_dom"/>
</dbReference>
<reference evidence="3" key="1">
    <citation type="submission" date="2020-05" db="EMBL/GenBank/DDBJ databases">
        <title>Phylogenomic resolution of chytrid fungi.</title>
        <authorList>
            <person name="Stajich J.E."/>
            <person name="Amses K."/>
            <person name="Simmons R."/>
            <person name="Seto K."/>
            <person name="Myers J."/>
            <person name="Bonds A."/>
            <person name="Quandt C.A."/>
            <person name="Barry K."/>
            <person name="Liu P."/>
            <person name="Grigoriev I."/>
            <person name="Longcore J.E."/>
            <person name="James T.Y."/>
        </authorList>
    </citation>
    <scope>NUCLEOTIDE SEQUENCE</scope>
    <source>
        <strain evidence="3">JEL0318</strain>
    </source>
</reference>
<dbReference type="SMART" id="SM00054">
    <property type="entry name" value="EFh"/>
    <property type="match status" value="4"/>
</dbReference>
<dbReference type="Proteomes" id="UP001212841">
    <property type="component" value="Unassembled WGS sequence"/>
</dbReference>
<dbReference type="PROSITE" id="PS50222">
    <property type="entry name" value="EF_HAND_2"/>
    <property type="match status" value="3"/>
</dbReference>
<dbReference type="Gene3D" id="1.10.238.10">
    <property type="entry name" value="EF-hand"/>
    <property type="match status" value="7"/>
</dbReference>
<feature type="domain" description="EF-hand" evidence="2">
    <location>
        <begin position="563"/>
        <end position="598"/>
    </location>
</feature>
<dbReference type="PANTHER" id="PTHR20875:SF0">
    <property type="entry name" value="GH12158P"/>
    <property type="match status" value="1"/>
</dbReference>
<dbReference type="InterPro" id="IPR052603">
    <property type="entry name" value="EFCB6"/>
</dbReference>
<evidence type="ECO:0000313" key="4">
    <source>
        <dbReference type="Proteomes" id="UP001212841"/>
    </source>
</evidence>
<evidence type="ECO:0000259" key="2">
    <source>
        <dbReference type="PROSITE" id="PS50222"/>
    </source>
</evidence>
<name>A0AAD5SD63_9FUNG</name>
<dbReference type="PANTHER" id="PTHR20875">
    <property type="entry name" value="EF-HAND CALCIUM-BINDING DOMAIN-CONTAINING PROTEIN 6-RELATED"/>
    <property type="match status" value="1"/>
</dbReference>
<gene>
    <name evidence="3" type="ORF">HK097_000863</name>
</gene>
<sequence>LNGGQFGRGGEQVPIGDFKKAAWAAEMRSMVDGLEERAGRLQFMADEPEHVDLDGEANLVHYAGVSLKPPLVSSLGWGSRGDIVGGWVDRVTDSTLDVLGEESRRGWKYEDSREEWLHMLRTAFLQRNYILLSTMIPEVNVKPRPKAYETDVYPYVGAMCRIDKADRVDIEVPVEEVALGRSRIRRKAKKERRYLEEYLTPEGAELICADWDVIRNADFEHDIHQPWTTMAVPPPFSVKSHTNPHHNISSLDIISAPPGSVPTPGTAPPAGKAGAIIPQQPSLTTTIIPTQEQPYTTTGTPTVEQVENKLRAHVFAMRIRTADLFKDFDRLRSGLITAAQFRRGIKAVLDKSVLSSLTERDFEILMEHYDRGDRMIRWMEFVDSVDKVFGAKRLEHTPTQYIPAPHEVVKPVRPPLSPDSEALLQDIIARLKSYVKHHGSDVKTWFKDFDKHNNGYITINQFRRGIPQNVLSQEEEDLLMRQYSDDLTGTVNYFKMNTDVNKKVRRPPPTQGTQRLAGPIHEHTVEYVPVGTEPLLHPIPPEYGPNGPDRDAVEDKIRKHVYKDRIRLLEFFRDYDRHNCGLITEQQFRAGLRLSSVTLDEPEIRTLLSVYLNPDRRVRYREFCESIDIVFTINNLEKMPLVDVHPPPLAYLVQTVNQLPAAEEARWVALIGRLRELVKERRLLLLPFFEDFDKFLKTGTSGRVTRSHFNRLLSTMKLDLSDVDLHILFKRYEDKATGYINYTGFLLDVDPDTYHAYVADHPYVAGATADSLEPTLTTTVTTKFITPKPSLEAVMTKLKTHVARQRVRVREFFTDFDKLRSYSIPRQEFIRGVNWIGCPLTEDDYEVLAAAFADEEKTGCCLWKAFEEEIDKVFGQRHLETKPSIKPMPAPVVTNPFPSGRPLAPAEMTMLQKTMTALRDHLKLRQTSIKPFFKDFDKVVLLQMTLFLGCLMTKDISCQLYTGHVTKIQFRQCLTYIKCIVNEEEFSILSKRYLNPDHNLRSETDNATSYGTGSLSQLKPGGTPSLNTKNPIKDGSERICYLTFLDELENGVPELEERHKGGGGAVRRLGNGWVTDSTVAVLDTVAPEVPSGYSLSPAGELLPISDAEVRNLMFKIKIKAKTQRIRVIDFMSDFDHLHHGKITRNEFRRAIKLLYPELTETELHSLELLFSRPPSEGEMVNYQAFSNAIESVFTLKNLEKCPTLEPMPFIVPQCQNPIGDVPIYTLTAQEERTLTRVLNRLIRKVEERRIDALSYLEDFDFVREGTVTTNQYRSALHSIGLPVDDEEIRVLAKRFAATKGMDRINYRAMASYITNHRLTGMLIPDPRGAIAV</sequence>
<accession>A0AAD5SD63</accession>
<comment type="caution">
    <text evidence="3">The sequence shown here is derived from an EMBL/GenBank/DDBJ whole genome shotgun (WGS) entry which is preliminary data.</text>
</comment>
<feature type="domain" description="EF-hand" evidence="2">
    <location>
        <begin position="1122"/>
        <end position="1157"/>
    </location>
</feature>
<dbReference type="EMBL" id="JADGJD010001169">
    <property type="protein sequence ID" value="KAJ3046430.1"/>
    <property type="molecule type" value="Genomic_DNA"/>
</dbReference>
<evidence type="ECO:0000313" key="3">
    <source>
        <dbReference type="EMBL" id="KAJ3046430.1"/>
    </source>
</evidence>
<organism evidence="3 4">
    <name type="scientific">Rhizophlyctis rosea</name>
    <dbReference type="NCBI Taxonomy" id="64517"/>
    <lineage>
        <taxon>Eukaryota</taxon>
        <taxon>Fungi</taxon>
        <taxon>Fungi incertae sedis</taxon>
        <taxon>Chytridiomycota</taxon>
        <taxon>Chytridiomycota incertae sedis</taxon>
        <taxon>Chytridiomycetes</taxon>
        <taxon>Rhizophlyctidales</taxon>
        <taxon>Rhizophlyctidaceae</taxon>
        <taxon>Rhizophlyctis</taxon>
    </lineage>
</organism>
<dbReference type="InterPro" id="IPR011992">
    <property type="entry name" value="EF-hand-dom_pair"/>
</dbReference>